<comment type="function">
    <text evidence="11">Component of the F(0) channel, it forms part of the peripheral stalk, linking F(1) to F(0). The b'-subunit is a diverged and duplicated form of b found in plants and photosynthetic bacteria.</text>
</comment>
<name>A0A1M5SJ57_9BACT</name>
<evidence type="ECO:0000256" key="5">
    <source>
        <dbReference type="ARBA" id="ARBA00022781"/>
    </source>
</evidence>
<keyword evidence="14" id="KW-0175">Coiled coil</keyword>
<dbReference type="Proteomes" id="UP000184139">
    <property type="component" value="Unassembled WGS sequence"/>
</dbReference>
<feature type="transmembrane region" description="Helical" evidence="13">
    <location>
        <begin position="6"/>
        <end position="27"/>
    </location>
</feature>
<keyword evidence="2 13" id="KW-0813">Transport</keyword>
<dbReference type="InterPro" id="IPR002146">
    <property type="entry name" value="ATP_synth_b/b'su_bac/chlpt"/>
</dbReference>
<dbReference type="GO" id="GO:0005886">
    <property type="term" value="C:plasma membrane"/>
    <property type="evidence" value="ECO:0007669"/>
    <property type="project" value="UniProtKB-SubCell"/>
</dbReference>
<dbReference type="RefSeq" id="WP_073373118.1">
    <property type="nucleotide sequence ID" value="NZ_FQXS01000001.1"/>
</dbReference>
<gene>
    <name evidence="13" type="primary">atpF</name>
    <name evidence="16" type="ORF">SAMN02745124_00386</name>
</gene>
<keyword evidence="6 13" id="KW-1133">Transmembrane helix</keyword>
<dbReference type="PANTHER" id="PTHR33445">
    <property type="entry name" value="ATP SYNTHASE SUBUNIT B', CHLOROPLASTIC"/>
    <property type="match status" value="1"/>
</dbReference>
<sequence>MLVDWFTVFAQIANFLILMVLLKIFMYDRIISVMEKRQESIDEELRQAAENREKAKTEGDALASERRELEKNRERLNAEARKEAKKRREQELEDVRAEIQALRKRWHDDLAREKQSFFHDLRKLVGREMVAIGRRFFSDLGEEQLERRLVDRFITRLADLKDQEIERFLATLDENQHRVTVRSAFPLGEQERRDLEREYEQAFGQRDDFQYENTPEVILGIELETGGVKISLTLAHYLASLEERLVSLLAETQPEDTDQPDENTEERVDA</sequence>
<evidence type="ECO:0000256" key="11">
    <source>
        <dbReference type="ARBA" id="ARBA00025614"/>
    </source>
</evidence>
<evidence type="ECO:0000256" key="9">
    <source>
        <dbReference type="ARBA" id="ARBA00023310"/>
    </source>
</evidence>
<protein>
    <recommendedName>
        <fullName evidence="13">ATP synthase subunit b</fullName>
    </recommendedName>
    <alternativeName>
        <fullName evidence="13">ATP synthase F(0) sector subunit b</fullName>
    </alternativeName>
    <alternativeName>
        <fullName evidence="13">ATPase subunit I</fullName>
    </alternativeName>
    <alternativeName>
        <fullName evidence="13">F-type ATPase subunit b</fullName>
        <shortName evidence="13">F-ATPase subunit b</shortName>
    </alternativeName>
</protein>
<dbReference type="OrthoDB" id="466272at2"/>
<keyword evidence="17" id="KW-1185">Reference proteome</keyword>
<evidence type="ECO:0000256" key="4">
    <source>
        <dbReference type="ARBA" id="ARBA00022692"/>
    </source>
</evidence>
<evidence type="ECO:0000256" key="6">
    <source>
        <dbReference type="ARBA" id="ARBA00022989"/>
    </source>
</evidence>
<dbReference type="GO" id="GO:0045259">
    <property type="term" value="C:proton-transporting ATP synthase complex"/>
    <property type="evidence" value="ECO:0007669"/>
    <property type="project" value="UniProtKB-KW"/>
</dbReference>
<keyword evidence="8 13" id="KW-0472">Membrane</keyword>
<evidence type="ECO:0000313" key="16">
    <source>
        <dbReference type="EMBL" id="SHH38627.1"/>
    </source>
</evidence>
<feature type="compositionally biased region" description="Acidic residues" evidence="15">
    <location>
        <begin position="253"/>
        <end position="264"/>
    </location>
</feature>
<dbReference type="InterPro" id="IPR050059">
    <property type="entry name" value="ATP_synthase_B_chain"/>
</dbReference>
<dbReference type="CDD" id="cd06503">
    <property type="entry name" value="ATP-synt_Fo_b"/>
    <property type="match status" value="1"/>
</dbReference>
<dbReference type="AlphaFoldDB" id="A0A1M5SJ57"/>
<evidence type="ECO:0000256" key="12">
    <source>
        <dbReference type="ARBA" id="ARBA00037847"/>
    </source>
</evidence>
<reference evidence="16 17" key="1">
    <citation type="submission" date="2016-11" db="EMBL/GenBank/DDBJ databases">
        <authorList>
            <person name="Jaros S."/>
            <person name="Januszkiewicz K."/>
            <person name="Wedrychowicz H."/>
        </authorList>
    </citation>
    <scope>NUCLEOTIDE SEQUENCE [LARGE SCALE GENOMIC DNA]</scope>
    <source>
        <strain evidence="16 17">DSM 9705</strain>
    </source>
</reference>
<keyword evidence="4 13" id="KW-0812">Transmembrane</keyword>
<dbReference type="HAMAP" id="MF_01398">
    <property type="entry name" value="ATP_synth_b_bprime"/>
    <property type="match status" value="1"/>
</dbReference>
<keyword evidence="5 13" id="KW-0375">Hydrogen ion transport</keyword>
<evidence type="ECO:0000256" key="14">
    <source>
        <dbReference type="SAM" id="Coils"/>
    </source>
</evidence>
<dbReference type="GO" id="GO:0046961">
    <property type="term" value="F:proton-transporting ATPase activity, rotational mechanism"/>
    <property type="evidence" value="ECO:0007669"/>
    <property type="project" value="TreeGrafter"/>
</dbReference>
<keyword evidence="7 13" id="KW-0406">Ion transport</keyword>
<evidence type="ECO:0000313" key="17">
    <source>
        <dbReference type="Proteomes" id="UP000184139"/>
    </source>
</evidence>
<dbReference type="PANTHER" id="PTHR33445:SF2">
    <property type="entry name" value="ATP SYNTHASE SUBUNIT B', CHLOROPLASTIC"/>
    <property type="match status" value="1"/>
</dbReference>
<evidence type="ECO:0000256" key="1">
    <source>
        <dbReference type="ARBA" id="ARBA00005513"/>
    </source>
</evidence>
<comment type="function">
    <text evidence="10 13">F(1)F(0) ATP synthase produces ATP from ADP in the presence of a proton or sodium gradient. F-type ATPases consist of two structural domains, F(1) containing the extramembraneous catalytic core and F(0) containing the membrane proton channel, linked together by a central stalk and a peripheral stalk. During catalysis, ATP synthesis in the catalytic domain of F(1) is coupled via a rotary mechanism of the central stalk subunits to proton translocation.</text>
</comment>
<dbReference type="Pfam" id="PF00213">
    <property type="entry name" value="OSCP"/>
    <property type="match status" value="1"/>
</dbReference>
<feature type="coiled-coil region" evidence="14">
    <location>
        <begin position="31"/>
        <end position="105"/>
    </location>
</feature>
<organism evidence="16 17">
    <name type="scientific">Desulfofustis glycolicus DSM 9705</name>
    <dbReference type="NCBI Taxonomy" id="1121409"/>
    <lineage>
        <taxon>Bacteria</taxon>
        <taxon>Pseudomonadati</taxon>
        <taxon>Thermodesulfobacteriota</taxon>
        <taxon>Desulfobulbia</taxon>
        <taxon>Desulfobulbales</taxon>
        <taxon>Desulfocapsaceae</taxon>
        <taxon>Desulfofustis</taxon>
    </lineage>
</organism>
<dbReference type="GO" id="GO:0012505">
    <property type="term" value="C:endomembrane system"/>
    <property type="evidence" value="ECO:0007669"/>
    <property type="project" value="UniProtKB-SubCell"/>
</dbReference>
<comment type="subcellular location">
    <subcellularLocation>
        <location evidence="13">Cell membrane</location>
        <topology evidence="13">Single-pass membrane protein</topology>
    </subcellularLocation>
    <subcellularLocation>
        <location evidence="12">Endomembrane system</location>
        <topology evidence="12">Single-pass membrane protein</topology>
    </subcellularLocation>
</comment>
<dbReference type="STRING" id="1121409.SAMN02745124_00386"/>
<feature type="region of interest" description="Disordered" evidence="15">
    <location>
        <begin position="251"/>
        <end position="270"/>
    </location>
</feature>
<evidence type="ECO:0000256" key="2">
    <source>
        <dbReference type="ARBA" id="ARBA00022448"/>
    </source>
</evidence>
<evidence type="ECO:0000256" key="8">
    <source>
        <dbReference type="ARBA" id="ARBA00023136"/>
    </source>
</evidence>
<evidence type="ECO:0000256" key="3">
    <source>
        <dbReference type="ARBA" id="ARBA00022547"/>
    </source>
</evidence>
<evidence type="ECO:0000256" key="10">
    <source>
        <dbReference type="ARBA" id="ARBA00025198"/>
    </source>
</evidence>
<dbReference type="InterPro" id="IPR000711">
    <property type="entry name" value="ATPase_OSCP/dsu"/>
</dbReference>
<accession>A0A1M5SJ57</accession>
<dbReference type="Pfam" id="PF00430">
    <property type="entry name" value="ATP-synt_B"/>
    <property type="match status" value="1"/>
</dbReference>
<evidence type="ECO:0000256" key="13">
    <source>
        <dbReference type="HAMAP-Rule" id="MF_01398"/>
    </source>
</evidence>
<comment type="subunit">
    <text evidence="13">F-type ATPases have 2 components, F(1) - the catalytic core - and F(0) - the membrane proton channel. F(1) has five subunits: alpha(3), beta(3), gamma(1), delta(1), epsilon(1). F(0) has three main subunits: a(1), b(2) and c(10-14). The alpha and beta chains form an alternating ring which encloses part of the gamma chain. F(1) is attached to F(0) by a central stalk formed by the gamma and epsilon chains, while a peripheral stalk is formed by the delta and b chains.</text>
</comment>
<keyword evidence="3 13" id="KW-0138">CF(0)</keyword>
<dbReference type="GO" id="GO:0046933">
    <property type="term" value="F:proton-transporting ATP synthase activity, rotational mechanism"/>
    <property type="evidence" value="ECO:0007669"/>
    <property type="project" value="UniProtKB-UniRule"/>
</dbReference>
<evidence type="ECO:0000256" key="7">
    <source>
        <dbReference type="ARBA" id="ARBA00023065"/>
    </source>
</evidence>
<comment type="similarity">
    <text evidence="1 13">Belongs to the ATPase B chain family.</text>
</comment>
<keyword evidence="13" id="KW-1003">Cell membrane</keyword>
<proteinExistence type="inferred from homology"/>
<dbReference type="EMBL" id="FQXS01000001">
    <property type="protein sequence ID" value="SHH38627.1"/>
    <property type="molecule type" value="Genomic_DNA"/>
</dbReference>
<evidence type="ECO:0000256" key="15">
    <source>
        <dbReference type="SAM" id="MobiDB-lite"/>
    </source>
</evidence>
<keyword evidence="9 13" id="KW-0066">ATP synthesis</keyword>